<comment type="similarity">
    <text evidence="1 2">Belongs to the iron/ascorbate-dependent oxidoreductase family.</text>
</comment>
<gene>
    <name evidence="4" type="ORF">P170DRAFT_460102</name>
</gene>
<dbReference type="GeneID" id="36559608"/>
<dbReference type="InterPro" id="IPR026992">
    <property type="entry name" value="DIOX_N"/>
</dbReference>
<dbReference type="PRINTS" id="PR00682">
    <property type="entry name" value="IPNSYNTHASE"/>
</dbReference>
<dbReference type="AlphaFoldDB" id="A0A2I2GLI8"/>
<accession>A0A2I2GLI8</accession>
<dbReference type="GO" id="GO:0016491">
    <property type="term" value="F:oxidoreductase activity"/>
    <property type="evidence" value="ECO:0007669"/>
    <property type="project" value="UniProtKB-KW"/>
</dbReference>
<dbReference type="Gene3D" id="2.60.120.330">
    <property type="entry name" value="B-lactam Antibiotic, Isopenicillin N Synthase, Chain"/>
    <property type="match status" value="1"/>
</dbReference>
<organism evidence="4 5">
    <name type="scientific">Aspergillus steynii IBT 23096</name>
    <dbReference type="NCBI Taxonomy" id="1392250"/>
    <lineage>
        <taxon>Eukaryota</taxon>
        <taxon>Fungi</taxon>
        <taxon>Dikarya</taxon>
        <taxon>Ascomycota</taxon>
        <taxon>Pezizomycotina</taxon>
        <taxon>Eurotiomycetes</taxon>
        <taxon>Eurotiomycetidae</taxon>
        <taxon>Eurotiales</taxon>
        <taxon>Aspergillaceae</taxon>
        <taxon>Aspergillus</taxon>
        <taxon>Aspergillus subgen. Circumdati</taxon>
    </lineage>
</organism>
<dbReference type="STRING" id="1392250.A0A2I2GLI8"/>
<dbReference type="InterPro" id="IPR027443">
    <property type="entry name" value="IPNS-like_sf"/>
</dbReference>
<dbReference type="Pfam" id="PF03171">
    <property type="entry name" value="2OG-FeII_Oxy"/>
    <property type="match status" value="1"/>
</dbReference>
<dbReference type="RefSeq" id="XP_024709039.1">
    <property type="nucleotide sequence ID" value="XM_024851910.1"/>
</dbReference>
<evidence type="ECO:0000313" key="5">
    <source>
        <dbReference type="Proteomes" id="UP000234275"/>
    </source>
</evidence>
<dbReference type="PANTHER" id="PTHR47990">
    <property type="entry name" value="2-OXOGLUTARATE (2OG) AND FE(II)-DEPENDENT OXYGENASE SUPERFAMILY PROTEIN-RELATED"/>
    <property type="match status" value="1"/>
</dbReference>
<keyword evidence="5" id="KW-1185">Reference proteome</keyword>
<evidence type="ECO:0000313" key="4">
    <source>
        <dbReference type="EMBL" id="PLB53737.1"/>
    </source>
</evidence>
<reference evidence="4 5" key="1">
    <citation type="submission" date="2016-12" db="EMBL/GenBank/DDBJ databases">
        <title>The genomes of Aspergillus section Nigri reveals drivers in fungal speciation.</title>
        <authorList>
            <consortium name="DOE Joint Genome Institute"/>
            <person name="Vesth T.C."/>
            <person name="Nybo J."/>
            <person name="Theobald S."/>
            <person name="Brandl J."/>
            <person name="Frisvad J.C."/>
            <person name="Nielsen K.F."/>
            <person name="Lyhne E.K."/>
            <person name="Kogle M.E."/>
            <person name="Kuo A."/>
            <person name="Riley R."/>
            <person name="Clum A."/>
            <person name="Nolan M."/>
            <person name="Lipzen A."/>
            <person name="Salamov A."/>
            <person name="Henrissat B."/>
            <person name="Wiebenga A."/>
            <person name="De Vries R.P."/>
            <person name="Grigoriev I.V."/>
            <person name="Mortensen U.H."/>
            <person name="Andersen M.R."/>
            <person name="Baker S.E."/>
        </authorList>
    </citation>
    <scope>NUCLEOTIDE SEQUENCE [LARGE SCALE GENOMIC DNA]</scope>
    <source>
        <strain evidence="4 5">IBT 23096</strain>
    </source>
</reference>
<dbReference type="InterPro" id="IPR005123">
    <property type="entry name" value="Oxoglu/Fe-dep_dioxygenase_dom"/>
</dbReference>
<dbReference type="OrthoDB" id="288590at2759"/>
<keyword evidence="2" id="KW-0479">Metal-binding</keyword>
<protein>
    <submittedName>
        <fullName evidence="4">Clavaminate synthase-like protein</fullName>
    </submittedName>
</protein>
<sequence length="365" mass="40711">MSSTVTKPSRASLHLQPADFESVPIIDLSKLHSSSILERQELAREIDQACTQVGFFYIKNHGIAEELINGVHEAAHRFFSLDDEEKMKLYVGKSQHFRGYSPLYGEKSSNPDLEDNALKNAPGALSEAFDIGYEVSGDLQKGSDSRLPVDNFGLHGDNQWPEESLIPGFRAMYLRYFAEALELSRALMRIFALALGQREDFFDSMVKFPGVTSRMLHYPPQPVQGQEIPGLAAHTDYECFTILSQDHVPALQVLNSRGEWVVAPPIPGTLIVNISDTLSFWSNKRFKSAIHRVANLSGEERYSIPFFFGVDYDSTISVLENQVSPGNPPCKEPFKAGEYVRWKLSQAYIGYGGEPAGIARTQTAI</sequence>
<dbReference type="InterPro" id="IPR044861">
    <property type="entry name" value="IPNS-like_FE2OG_OXY"/>
</dbReference>
<dbReference type="Proteomes" id="UP000234275">
    <property type="component" value="Unassembled WGS sequence"/>
</dbReference>
<dbReference type="PROSITE" id="PS51471">
    <property type="entry name" value="FE2OG_OXY"/>
    <property type="match status" value="1"/>
</dbReference>
<evidence type="ECO:0000259" key="3">
    <source>
        <dbReference type="PROSITE" id="PS51471"/>
    </source>
</evidence>
<dbReference type="GO" id="GO:0046872">
    <property type="term" value="F:metal ion binding"/>
    <property type="evidence" value="ECO:0007669"/>
    <property type="project" value="UniProtKB-KW"/>
</dbReference>
<feature type="domain" description="Fe2OG dioxygenase" evidence="3">
    <location>
        <begin position="207"/>
        <end position="310"/>
    </location>
</feature>
<dbReference type="EMBL" id="MSFO01000001">
    <property type="protein sequence ID" value="PLB53737.1"/>
    <property type="molecule type" value="Genomic_DNA"/>
</dbReference>
<proteinExistence type="inferred from homology"/>
<dbReference type="Pfam" id="PF14226">
    <property type="entry name" value="DIOX_N"/>
    <property type="match status" value="1"/>
</dbReference>
<keyword evidence="2" id="KW-0408">Iron</keyword>
<name>A0A2I2GLI8_9EURO</name>
<evidence type="ECO:0000256" key="1">
    <source>
        <dbReference type="ARBA" id="ARBA00008056"/>
    </source>
</evidence>
<evidence type="ECO:0000256" key="2">
    <source>
        <dbReference type="RuleBase" id="RU003682"/>
    </source>
</evidence>
<dbReference type="GO" id="GO:0044283">
    <property type="term" value="P:small molecule biosynthetic process"/>
    <property type="evidence" value="ECO:0007669"/>
    <property type="project" value="UniProtKB-ARBA"/>
</dbReference>
<comment type="caution">
    <text evidence="4">The sequence shown here is derived from an EMBL/GenBank/DDBJ whole genome shotgun (WGS) entry which is preliminary data.</text>
</comment>
<dbReference type="VEuPathDB" id="FungiDB:P170DRAFT_460102"/>
<keyword evidence="2" id="KW-0560">Oxidoreductase</keyword>
<dbReference type="SUPFAM" id="SSF51197">
    <property type="entry name" value="Clavaminate synthase-like"/>
    <property type="match status" value="1"/>
</dbReference>
<dbReference type="InterPro" id="IPR050231">
    <property type="entry name" value="Iron_ascorbate_oxido_reductase"/>
</dbReference>